<dbReference type="Proteomes" id="UP001159428">
    <property type="component" value="Unassembled WGS sequence"/>
</dbReference>
<dbReference type="InterPro" id="IPR029032">
    <property type="entry name" value="AhpD-like"/>
</dbReference>
<gene>
    <name evidence="2" type="ORF">PMEA_00009536</name>
</gene>
<dbReference type="Pfam" id="PF02627">
    <property type="entry name" value="CMD"/>
    <property type="match status" value="1"/>
</dbReference>
<dbReference type="EMBL" id="CALNXJ010000019">
    <property type="protein sequence ID" value="CAH3123232.1"/>
    <property type="molecule type" value="Genomic_DNA"/>
</dbReference>
<dbReference type="InterPro" id="IPR004675">
    <property type="entry name" value="AhpD_core"/>
</dbReference>
<proteinExistence type="predicted"/>
<dbReference type="PANTHER" id="PTHR35446:SF2">
    <property type="entry name" value="CARBOXYMUCONOLACTONE DECARBOXYLASE-LIKE DOMAIN-CONTAINING PROTEIN"/>
    <property type="match status" value="1"/>
</dbReference>
<dbReference type="Gene3D" id="1.20.5.810">
    <property type="entry name" value="AhpD-like"/>
    <property type="match status" value="1"/>
</dbReference>
<dbReference type="InterPro" id="IPR003779">
    <property type="entry name" value="CMD-like"/>
</dbReference>
<dbReference type="SUPFAM" id="SSF69118">
    <property type="entry name" value="AhpD-like"/>
    <property type="match status" value="1"/>
</dbReference>
<keyword evidence="3" id="KW-1185">Reference proteome</keyword>
<protein>
    <recommendedName>
        <fullName evidence="1">Carboxymuconolactone decarboxylase-like domain-containing protein</fullName>
    </recommendedName>
</protein>
<name>A0AAU9WS48_9CNID</name>
<dbReference type="InterPro" id="IPR010195">
    <property type="entry name" value="Uncharacterised_peroxidase-rel"/>
</dbReference>
<reference evidence="2 3" key="1">
    <citation type="submission" date="2022-05" db="EMBL/GenBank/DDBJ databases">
        <authorList>
            <consortium name="Genoscope - CEA"/>
            <person name="William W."/>
        </authorList>
    </citation>
    <scope>NUCLEOTIDE SEQUENCE [LARGE SCALE GENOMIC DNA]</scope>
</reference>
<organism evidence="2 3">
    <name type="scientific">Pocillopora meandrina</name>
    <dbReference type="NCBI Taxonomy" id="46732"/>
    <lineage>
        <taxon>Eukaryota</taxon>
        <taxon>Metazoa</taxon>
        <taxon>Cnidaria</taxon>
        <taxon>Anthozoa</taxon>
        <taxon>Hexacorallia</taxon>
        <taxon>Scleractinia</taxon>
        <taxon>Astrocoeniina</taxon>
        <taxon>Pocilloporidae</taxon>
        <taxon>Pocillopora</taxon>
    </lineage>
</organism>
<comment type="caution">
    <text evidence="2">The sequence shown here is derived from an EMBL/GenBank/DDBJ whole genome shotgun (WGS) entry which is preliminary data.</text>
</comment>
<evidence type="ECO:0000313" key="3">
    <source>
        <dbReference type="Proteomes" id="UP001159428"/>
    </source>
</evidence>
<dbReference type="NCBIfam" id="TIGR00778">
    <property type="entry name" value="ahpD_dom"/>
    <property type="match status" value="1"/>
</dbReference>
<dbReference type="PANTHER" id="PTHR35446">
    <property type="entry name" value="SI:CH211-175M2.5"/>
    <property type="match status" value="1"/>
</dbReference>
<dbReference type="NCBIfam" id="TIGR01926">
    <property type="entry name" value="peroxid_rel"/>
    <property type="match status" value="1"/>
</dbReference>
<evidence type="ECO:0000313" key="2">
    <source>
        <dbReference type="EMBL" id="CAH3123232.1"/>
    </source>
</evidence>
<accession>A0AAU9WS48</accession>
<sequence>MAFRMVGRGLRYLKSPPLFQGKSLAEKFVAAVGNRNMSQEKPISRFPVPNMDTLPEDMQERMKEVEEKGGFLPNVFKVLAHRPDEFRAFFMYYDALMLKEGNLTKAEKEMIVVATSSANSCMYCIVAHGALLRIYSKNPLLGDQITANWHSADLTEREKAIIQFAMRVCRSETIEDEHIAALEKHGLNTEDAWDVGTIAGLFALSNRMAHLTNMRPNEEFYSMGRVKKEK</sequence>
<dbReference type="Gene3D" id="1.20.1290.10">
    <property type="entry name" value="AhpD-like"/>
    <property type="match status" value="1"/>
</dbReference>
<dbReference type="AlphaFoldDB" id="A0AAU9WS48"/>
<evidence type="ECO:0000259" key="1">
    <source>
        <dbReference type="Pfam" id="PF02627"/>
    </source>
</evidence>
<feature type="domain" description="Carboxymuconolactone decarboxylase-like" evidence="1">
    <location>
        <begin position="84"/>
        <end position="133"/>
    </location>
</feature>
<dbReference type="GO" id="GO:0051920">
    <property type="term" value="F:peroxiredoxin activity"/>
    <property type="evidence" value="ECO:0007669"/>
    <property type="project" value="InterPro"/>
</dbReference>